<dbReference type="SUPFAM" id="SSF90002">
    <property type="entry name" value="Hypothetical protein YjiA, C-terminal domain"/>
    <property type="match status" value="1"/>
</dbReference>
<keyword evidence="4" id="KW-1185">Reference proteome</keyword>
<dbReference type="Pfam" id="PF02492">
    <property type="entry name" value="cobW"/>
    <property type="match status" value="1"/>
</dbReference>
<dbReference type="Proteomes" id="UP000783390">
    <property type="component" value="Unassembled WGS sequence"/>
</dbReference>
<evidence type="ECO:0000259" key="2">
    <source>
        <dbReference type="Pfam" id="PF07683"/>
    </source>
</evidence>
<dbReference type="PANTHER" id="PTHR13748">
    <property type="entry name" value="COBW-RELATED"/>
    <property type="match status" value="1"/>
</dbReference>
<dbReference type="InterPro" id="IPR051316">
    <property type="entry name" value="Zinc-reg_GTPase_activator"/>
</dbReference>
<dbReference type="EMBL" id="JAGGJZ010000002">
    <property type="protein sequence ID" value="MBP1889275.1"/>
    <property type="molecule type" value="Genomic_DNA"/>
</dbReference>
<gene>
    <name evidence="3" type="ORF">J2Z53_000856</name>
</gene>
<dbReference type="Pfam" id="PF07683">
    <property type="entry name" value="CobW_C"/>
    <property type="match status" value="1"/>
</dbReference>
<reference evidence="3 4" key="1">
    <citation type="submission" date="2021-03" db="EMBL/GenBank/DDBJ databases">
        <title>Genomic Encyclopedia of Type Strains, Phase IV (KMG-IV): sequencing the most valuable type-strain genomes for metagenomic binning, comparative biology and taxonomic classification.</title>
        <authorList>
            <person name="Goeker M."/>
        </authorList>
    </citation>
    <scope>NUCLEOTIDE SEQUENCE [LARGE SCALE GENOMIC DNA]</scope>
    <source>
        <strain evidence="3 4">DSM 3984</strain>
    </source>
</reference>
<evidence type="ECO:0000313" key="3">
    <source>
        <dbReference type="EMBL" id="MBP1889275.1"/>
    </source>
</evidence>
<organism evidence="3 4">
    <name type="scientific">Clostridium moniliforme</name>
    <dbReference type="NCBI Taxonomy" id="39489"/>
    <lineage>
        <taxon>Bacteria</taxon>
        <taxon>Bacillati</taxon>
        <taxon>Bacillota</taxon>
        <taxon>Clostridia</taxon>
        <taxon>Eubacteriales</taxon>
        <taxon>Clostridiaceae</taxon>
        <taxon>Clostridium</taxon>
    </lineage>
</organism>
<proteinExistence type="predicted"/>
<evidence type="ECO:0000313" key="4">
    <source>
        <dbReference type="Proteomes" id="UP000783390"/>
    </source>
</evidence>
<dbReference type="PANTHER" id="PTHR13748:SF46">
    <property type="entry name" value="ZINC CHAPERONE YEIR"/>
    <property type="match status" value="1"/>
</dbReference>
<dbReference type="SUPFAM" id="SSF52540">
    <property type="entry name" value="P-loop containing nucleoside triphosphate hydrolases"/>
    <property type="match status" value="1"/>
</dbReference>
<feature type="domain" description="CobW C-terminal" evidence="2">
    <location>
        <begin position="231"/>
        <end position="315"/>
    </location>
</feature>
<evidence type="ECO:0000259" key="1">
    <source>
        <dbReference type="Pfam" id="PF02492"/>
    </source>
</evidence>
<comment type="caution">
    <text evidence="3">The sequence shown here is derived from an EMBL/GenBank/DDBJ whole genome shotgun (WGS) entry which is preliminary data.</text>
</comment>
<protein>
    <submittedName>
        <fullName evidence="3">G3E family GTPase</fullName>
    </submittedName>
</protein>
<dbReference type="InterPro" id="IPR027417">
    <property type="entry name" value="P-loop_NTPase"/>
</dbReference>
<dbReference type="RefSeq" id="WP_209795988.1">
    <property type="nucleotide sequence ID" value="NZ_JAGGJZ010000002.1"/>
</dbReference>
<dbReference type="InterPro" id="IPR011629">
    <property type="entry name" value="CobW-like_C"/>
</dbReference>
<feature type="domain" description="CobW/HypB/UreG nucleotide-binding" evidence="1">
    <location>
        <begin position="7"/>
        <end position="181"/>
    </location>
</feature>
<dbReference type="InterPro" id="IPR003495">
    <property type="entry name" value="CobW/HypB/UreG_nucleotide-bd"/>
</dbReference>
<accession>A0ABS4EZ50</accession>
<dbReference type="CDD" id="cd03112">
    <property type="entry name" value="CobW-like"/>
    <property type="match status" value="1"/>
</dbReference>
<sequence>MKTKIDIFSGFLGAGKTTLINKLLNNKNYNKEKIVLIENEFGDIGIDGDMLKDSSIKIKEINAGCICCSVSSDFTKAIKDIIDMYKPNRILIEPSGVAKLSEIIEIYKKDDLKDLVELNLIITVVNPLKFNVYLNNFSDFYVNQIANAKIILISRSDFLNKKELADIKEKIINLNKKIKIITSLDELDLNNISPITLNANNKNFKPINQPIKFSNFKITKKSLTKKTLSSFQTLSLSTSRIFTEENITAIISKLKDKNYGTVLIAKGFLKCTNNHFMQFNFIPDELSIQKANYEKEGKICIIGCKLNKDKLKELFLGES</sequence>
<dbReference type="Gene3D" id="3.40.50.300">
    <property type="entry name" value="P-loop containing nucleotide triphosphate hydrolases"/>
    <property type="match status" value="1"/>
</dbReference>
<name>A0ABS4EZ50_9CLOT</name>